<sequence>MSHWQNLHYSRLCQNPRPQRPLSFHSPVAVPPKYLQGHFLWDGPGRPPSHNVNLCSQIYGLGLVPVTPLHPGSNRPAGVYQGCGDGIPRQYLGGTGSLGPTFCILNTDGSEYSSTICMENISSYNFKQLMIRYKKDKLHEVEQPAKSLVGEEDARSWKLLK</sequence>
<evidence type="ECO:0000313" key="2">
    <source>
        <dbReference type="Proteomes" id="UP000230069"/>
    </source>
</evidence>
<dbReference type="AlphaFoldDB" id="A0A2G5EI45"/>
<dbReference type="PANTHER" id="PTHR45979">
    <property type="entry name" value="PAP/OAS1 SUBSTRATE-BINDING DOMAIN SUPERFAMILY"/>
    <property type="match status" value="1"/>
</dbReference>
<dbReference type="STRING" id="218851.A0A2G5EI45"/>
<organism evidence="1 2">
    <name type="scientific">Aquilegia coerulea</name>
    <name type="common">Rocky mountain columbine</name>
    <dbReference type="NCBI Taxonomy" id="218851"/>
    <lineage>
        <taxon>Eukaryota</taxon>
        <taxon>Viridiplantae</taxon>
        <taxon>Streptophyta</taxon>
        <taxon>Embryophyta</taxon>
        <taxon>Tracheophyta</taxon>
        <taxon>Spermatophyta</taxon>
        <taxon>Magnoliopsida</taxon>
        <taxon>Ranunculales</taxon>
        <taxon>Ranunculaceae</taxon>
        <taxon>Thalictroideae</taxon>
        <taxon>Aquilegia</taxon>
    </lineage>
</organism>
<dbReference type="Proteomes" id="UP000230069">
    <property type="component" value="Unassembled WGS sequence"/>
</dbReference>
<accession>A0A2G5EI45</accession>
<reference evidence="1 2" key="1">
    <citation type="submission" date="2017-09" db="EMBL/GenBank/DDBJ databases">
        <title>WGS assembly of Aquilegia coerulea Goldsmith.</title>
        <authorList>
            <person name="Hodges S."/>
            <person name="Kramer E."/>
            <person name="Nordborg M."/>
            <person name="Tomkins J."/>
            <person name="Borevitz J."/>
            <person name="Derieg N."/>
            <person name="Yan J."/>
            <person name="Mihaltcheva S."/>
            <person name="Hayes R.D."/>
            <person name="Rokhsar D."/>
        </authorList>
    </citation>
    <scope>NUCLEOTIDE SEQUENCE [LARGE SCALE GENOMIC DNA]</scope>
    <source>
        <strain evidence="2">cv. Goldsmith</strain>
    </source>
</reference>
<dbReference type="PANTHER" id="PTHR45979:SF30">
    <property type="entry name" value="NUCLEOTIDYLTRANSFERASE"/>
    <property type="match status" value="1"/>
</dbReference>
<gene>
    <name evidence="1" type="ORF">AQUCO_00700019v1</name>
</gene>
<proteinExistence type="predicted"/>
<keyword evidence="2" id="KW-1185">Reference proteome</keyword>
<evidence type="ECO:0000313" key="1">
    <source>
        <dbReference type="EMBL" id="PIA55434.1"/>
    </source>
</evidence>
<dbReference type="EMBL" id="KZ305024">
    <property type="protein sequence ID" value="PIA55434.1"/>
    <property type="molecule type" value="Genomic_DNA"/>
</dbReference>
<dbReference type="InterPro" id="IPR058921">
    <property type="entry name" value="PAP/OAS1-rel"/>
</dbReference>
<name>A0A2G5EI45_AQUCA</name>
<protein>
    <submittedName>
        <fullName evidence="1">Uncharacterized protein</fullName>
    </submittedName>
</protein>
<dbReference type="InParanoid" id="A0A2G5EI45"/>